<organism evidence="1">
    <name type="scientific">Anopheles atroparvus</name>
    <name type="common">European mosquito</name>
    <dbReference type="NCBI Taxonomy" id="41427"/>
    <lineage>
        <taxon>Eukaryota</taxon>
        <taxon>Metazoa</taxon>
        <taxon>Ecdysozoa</taxon>
        <taxon>Arthropoda</taxon>
        <taxon>Hexapoda</taxon>
        <taxon>Insecta</taxon>
        <taxon>Pterygota</taxon>
        <taxon>Neoptera</taxon>
        <taxon>Endopterygota</taxon>
        <taxon>Diptera</taxon>
        <taxon>Nematocera</taxon>
        <taxon>Culicoidea</taxon>
        <taxon>Culicidae</taxon>
        <taxon>Anophelinae</taxon>
        <taxon>Anopheles</taxon>
    </lineage>
</organism>
<reference evidence="1" key="1">
    <citation type="submission" date="2022-08" db="UniProtKB">
        <authorList>
            <consortium name="EnsemblMetazoa"/>
        </authorList>
    </citation>
    <scope>IDENTIFICATION</scope>
    <source>
        <strain evidence="1">EBRO</strain>
    </source>
</reference>
<dbReference type="EnsemblMetazoa" id="AATE013517-RA">
    <property type="protein sequence ID" value="AATE013517-PA.1"/>
    <property type="gene ID" value="AATE013517"/>
</dbReference>
<name>A0A182J8R2_ANOAO</name>
<dbReference type="AlphaFoldDB" id="A0A182J8R2"/>
<protein>
    <submittedName>
        <fullName evidence="1">Uncharacterized protein</fullName>
    </submittedName>
</protein>
<proteinExistence type="predicted"/>
<accession>A0A182J8R2</accession>
<sequence length="195" mass="19418">MCVWSNACARRHPAHSAHSSSLVVASAVCCCVGAGGVVTIVSLAAGSRGSCFTTGSGRGLCSDASSSSKAPFPFVPFVTTVWFSTGASTISTGFGGSGEDAATTTGAAAAAAVATPLLYGCGGTGDVATDATGCTCFALSMFGTQANTVISIFDFTSVMSSGRAYTRAPILRAIETAYLAFSRFSSGLPPSRTLS</sequence>
<evidence type="ECO:0000313" key="1">
    <source>
        <dbReference type="EnsemblMetazoa" id="AATE013517-PA.1"/>
    </source>
</evidence>
<dbReference type="VEuPathDB" id="VectorBase:AATE013517"/>